<evidence type="ECO:0000313" key="1">
    <source>
        <dbReference type="EMBL" id="KAG5453992.1"/>
    </source>
</evidence>
<dbReference type="AlphaFoldDB" id="A0A3R7GVD0"/>
<dbReference type="OrthoDB" id="6257894at2759"/>
<name>A0A3R7GVD0_CLOSI</name>
<organism evidence="1 2">
    <name type="scientific">Clonorchis sinensis</name>
    <name type="common">Chinese liver fluke</name>
    <dbReference type="NCBI Taxonomy" id="79923"/>
    <lineage>
        <taxon>Eukaryota</taxon>
        <taxon>Metazoa</taxon>
        <taxon>Spiralia</taxon>
        <taxon>Lophotrochozoa</taxon>
        <taxon>Platyhelminthes</taxon>
        <taxon>Trematoda</taxon>
        <taxon>Digenea</taxon>
        <taxon>Opisthorchiida</taxon>
        <taxon>Opisthorchiata</taxon>
        <taxon>Opisthorchiidae</taxon>
        <taxon>Clonorchis</taxon>
    </lineage>
</organism>
<keyword evidence="2" id="KW-1185">Reference proteome</keyword>
<reference evidence="1 2" key="1">
    <citation type="journal article" date="2018" name="Biotechnol. Adv.">
        <title>Improved genomic resources and new bioinformatic workflow for the carcinogenic parasite Clonorchis sinensis: Biotechnological implications.</title>
        <authorList>
            <person name="Wang D."/>
            <person name="Korhonen P.K."/>
            <person name="Gasser R.B."/>
            <person name="Young N.D."/>
        </authorList>
    </citation>
    <scope>NUCLEOTIDE SEQUENCE [LARGE SCALE GENOMIC DNA]</scope>
    <source>
        <strain evidence="1">Cs-k2</strain>
    </source>
</reference>
<dbReference type="EMBL" id="NIRI02000010">
    <property type="protein sequence ID" value="KAG5453992.1"/>
    <property type="molecule type" value="Genomic_DNA"/>
</dbReference>
<protein>
    <submittedName>
        <fullName evidence="1">Uncharacterized protein</fullName>
    </submittedName>
</protein>
<gene>
    <name evidence="1" type="ORF">CSKR_102097</name>
</gene>
<dbReference type="InParanoid" id="A0A3R7GVD0"/>
<evidence type="ECO:0000313" key="2">
    <source>
        <dbReference type="Proteomes" id="UP000286415"/>
    </source>
</evidence>
<dbReference type="Proteomes" id="UP000286415">
    <property type="component" value="Unassembled WGS sequence"/>
</dbReference>
<comment type="caution">
    <text evidence="1">The sequence shown here is derived from an EMBL/GenBank/DDBJ whole genome shotgun (WGS) entry which is preliminary data.</text>
</comment>
<reference evidence="1 2" key="2">
    <citation type="journal article" date="2021" name="Genomics">
        <title>High-quality reference genome for Clonorchis sinensis.</title>
        <authorList>
            <person name="Young N.D."/>
            <person name="Stroehlein A.J."/>
            <person name="Kinkar L."/>
            <person name="Wang T."/>
            <person name="Sohn W.M."/>
            <person name="Chang B.C.H."/>
            <person name="Kaur P."/>
            <person name="Weisz D."/>
            <person name="Dudchenko O."/>
            <person name="Aiden E.L."/>
            <person name="Korhonen P.K."/>
            <person name="Gasser R.B."/>
        </authorList>
    </citation>
    <scope>NUCLEOTIDE SEQUENCE [LARGE SCALE GENOMIC DNA]</scope>
    <source>
        <strain evidence="1">Cs-k2</strain>
    </source>
</reference>
<accession>A0A3R7GVD0</accession>
<sequence>MNRKSNRSAVAPFRFLAAMPPEGSTRAGILPGCPSLDRGSQEAEAGFEPPLHLNCSRLGLGNLTVPAPVIPWGGTAARRRRDVTAERFLCLYLLPAPEVAQWLGGEVTDPKVRGPTPTSESRLLLPRLWQSVSISTLVLPSGSIVAMHRKSESLVYDVLQVNVLHQAAPYFSWIVFYMYLPNCLEYPHKTAKSCRSLFRLLLWSLWARWSKWLEREFTDRKARGSNPTSASRLPLSRLGQPGSIPALVLPPRSMAARHQKGVTAERSLSLTAALLSPSQV</sequence>
<proteinExistence type="predicted"/>